<comment type="caution">
    <text evidence="1">The sequence shown here is derived from an EMBL/GenBank/DDBJ whole genome shotgun (WGS) entry which is preliminary data.</text>
</comment>
<organism evidence="1">
    <name type="scientific">bioreactor metagenome</name>
    <dbReference type="NCBI Taxonomy" id="1076179"/>
    <lineage>
        <taxon>unclassified sequences</taxon>
        <taxon>metagenomes</taxon>
        <taxon>ecological metagenomes</taxon>
    </lineage>
</organism>
<evidence type="ECO:0000313" key="1">
    <source>
        <dbReference type="EMBL" id="MPN23140.1"/>
    </source>
</evidence>
<accession>A0A645GAS7</accession>
<dbReference type="EMBL" id="VSSQ01071552">
    <property type="protein sequence ID" value="MPN23140.1"/>
    <property type="molecule type" value="Genomic_DNA"/>
</dbReference>
<reference evidence="1" key="1">
    <citation type="submission" date="2019-08" db="EMBL/GenBank/DDBJ databases">
        <authorList>
            <person name="Kucharzyk K."/>
            <person name="Murdoch R.W."/>
            <person name="Higgins S."/>
            <person name="Loffler F."/>
        </authorList>
    </citation>
    <scope>NUCLEOTIDE SEQUENCE</scope>
</reference>
<proteinExistence type="predicted"/>
<protein>
    <submittedName>
        <fullName evidence="1">Uncharacterized protein</fullName>
    </submittedName>
</protein>
<sequence length="146" mass="16640">MARKAADDTKATASKLLFSSNFDVGDEKCCIYQVYRISEEIIRQNPYERFVLPKDQEDYEVKLLQAKRTGMLGSAFLNETRLIYNQKNLKKDRAYVAVKAKDINGSGSYIFLLVTNVQSAGTKDDIVKYENAIKKMFDSDEKKATT</sequence>
<name>A0A645GAS7_9ZZZZ</name>
<gene>
    <name evidence="1" type="ORF">SDC9_170527</name>
</gene>
<dbReference type="AlphaFoldDB" id="A0A645GAS7"/>